<keyword evidence="12 15" id="KW-1133">Transmembrane helix</keyword>
<evidence type="ECO:0000259" key="16">
    <source>
        <dbReference type="PROSITE" id="PS50846"/>
    </source>
</evidence>
<evidence type="ECO:0000313" key="17">
    <source>
        <dbReference type="EMBL" id="ALV25686.1"/>
    </source>
</evidence>
<evidence type="ECO:0000256" key="8">
    <source>
        <dbReference type="ARBA" id="ARBA00022741"/>
    </source>
</evidence>
<keyword evidence="10" id="KW-0460">Magnesium</keyword>
<dbReference type="InterPro" id="IPR018303">
    <property type="entry name" value="ATPase_P-typ_P_site"/>
</dbReference>
<dbReference type="PRINTS" id="PR00119">
    <property type="entry name" value="CATATPASE"/>
</dbReference>
<evidence type="ECO:0000256" key="1">
    <source>
        <dbReference type="ARBA" id="ARBA00004651"/>
    </source>
</evidence>
<dbReference type="FunFam" id="3.30.70.100:FF:000001">
    <property type="entry name" value="ATPase copper transporting beta"/>
    <property type="match status" value="1"/>
</dbReference>
<dbReference type="PANTHER" id="PTHR43520:SF5">
    <property type="entry name" value="CATION-TRANSPORTING P-TYPE ATPASE-RELATED"/>
    <property type="match status" value="1"/>
</dbReference>
<feature type="transmembrane region" description="Helical" evidence="15">
    <location>
        <begin position="361"/>
        <end position="378"/>
    </location>
</feature>
<feature type="transmembrane region" description="Helical" evidence="15">
    <location>
        <begin position="173"/>
        <end position="195"/>
    </location>
</feature>
<gene>
    <name evidence="17" type="ORF">APZ00_00190</name>
</gene>
<dbReference type="Gene3D" id="3.40.50.1000">
    <property type="entry name" value="HAD superfamily/HAD-like"/>
    <property type="match status" value="1"/>
</dbReference>
<keyword evidence="4 15" id="KW-1003">Cell membrane</keyword>
<dbReference type="InterPro" id="IPR008250">
    <property type="entry name" value="ATPase_P-typ_transduc_dom_A_sf"/>
</dbReference>
<evidence type="ECO:0000256" key="6">
    <source>
        <dbReference type="ARBA" id="ARBA00022692"/>
    </source>
</evidence>
<dbReference type="Gene3D" id="3.40.1110.10">
    <property type="entry name" value="Calcium-transporting ATPase, cytoplasmic domain N"/>
    <property type="match status" value="1"/>
</dbReference>
<evidence type="ECO:0000256" key="7">
    <source>
        <dbReference type="ARBA" id="ARBA00022723"/>
    </source>
</evidence>
<keyword evidence="18" id="KW-1185">Reference proteome</keyword>
<feature type="transmembrane region" description="Helical" evidence="15">
    <location>
        <begin position="104"/>
        <end position="128"/>
    </location>
</feature>
<protein>
    <submittedName>
        <fullName evidence="17">Nitrogen fixation protein FixI</fullName>
    </submittedName>
</protein>
<dbReference type="PANTHER" id="PTHR43520">
    <property type="entry name" value="ATP7, ISOFORM B"/>
    <property type="match status" value="1"/>
</dbReference>
<dbReference type="NCBIfam" id="TIGR01525">
    <property type="entry name" value="ATPase-IB_hvy"/>
    <property type="match status" value="1"/>
</dbReference>
<dbReference type="PROSITE" id="PS50846">
    <property type="entry name" value="HMA_2"/>
    <property type="match status" value="1"/>
</dbReference>
<dbReference type="Gene3D" id="3.30.70.100">
    <property type="match status" value="1"/>
</dbReference>
<dbReference type="Pfam" id="PF00403">
    <property type="entry name" value="HMA"/>
    <property type="match status" value="1"/>
</dbReference>
<name>A0A0U3NWM3_9HYPH</name>
<dbReference type="EMBL" id="CP013068">
    <property type="protein sequence ID" value="ALV25686.1"/>
    <property type="molecule type" value="Genomic_DNA"/>
</dbReference>
<evidence type="ECO:0000256" key="11">
    <source>
        <dbReference type="ARBA" id="ARBA00022967"/>
    </source>
</evidence>
<feature type="transmembrane region" description="Helical" evidence="15">
    <location>
        <begin position="201"/>
        <end position="219"/>
    </location>
</feature>
<dbReference type="InterPro" id="IPR023298">
    <property type="entry name" value="ATPase_P-typ_TM_dom_sf"/>
</dbReference>
<dbReference type="Pfam" id="PF00122">
    <property type="entry name" value="E1-E2_ATPase"/>
    <property type="match status" value="1"/>
</dbReference>
<proteinExistence type="inferred from homology"/>
<evidence type="ECO:0000256" key="15">
    <source>
        <dbReference type="RuleBase" id="RU362081"/>
    </source>
</evidence>
<dbReference type="PROSITE" id="PS00154">
    <property type="entry name" value="ATPASE_E1_E2"/>
    <property type="match status" value="1"/>
</dbReference>
<keyword evidence="5" id="KW-0597">Phosphoprotein</keyword>
<evidence type="ECO:0000256" key="2">
    <source>
        <dbReference type="ARBA" id="ARBA00006024"/>
    </source>
</evidence>
<dbReference type="STRING" id="121719.APZ00_00190"/>
<comment type="similarity">
    <text evidence="2 15">Belongs to the cation transport ATPase (P-type) (TC 3.A.3) family. Type IB subfamily.</text>
</comment>
<keyword evidence="8 15" id="KW-0547">Nucleotide-binding</keyword>
<evidence type="ECO:0000256" key="3">
    <source>
        <dbReference type="ARBA" id="ARBA00022448"/>
    </source>
</evidence>
<dbReference type="Gene3D" id="2.70.150.10">
    <property type="entry name" value="Calcium-transporting ATPase, cytoplasmic transduction domain A"/>
    <property type="match status" value="1"/>
</dbReference>
<keyword evidence="3" id="KW-0813">Transport</keyword>
<dbReference type="RefSeq" id="WP_058897708.1">
    <property type="nucleotide sequence ID" value="NZ_CP013068.1"/>
</dbReference>
<dbReference type="SUPFAM" id="SSF56784">
    <property type="entry name" value="HAD-like"/>
    <property type="match status" value="1"/>
</dbReference>
<reference evidence="17 18" key="1">
    <citation type="submission" date="2015-10" db="EMBL/GenBank/DDBJ databases">
        <title>The world's first case of liver abscess caused by Pannonibacter phragmitetus.</title>
        <authorList>
            <person name="Ming D."/>
            <person name="Wang M."/>
            <person name="Zhou Y."/>
            <person name="Jiang T."/>
            <person name="Hu S."/>
        </authorList>
    </citation>
    <scope>NUCLEOTIDE SEQUENCE [LARGE SCALE GENOMIC DNA]</scope>
    <source>
        <strain evidence="17 18">31801</strain>
    </source>
</reference>
<dbReference type="KEGG" id="pphr:APZ00_00190"/>
<dbReference type="NCBIfam" id="TIGR01494">
    <property type="entry name" value="ATPase_P-type"/>
    <property type="match status" value="1"/>
</dbReference>
<dbReference type="InterPro" id="IPR036412">
    <property type="entry name" value="HAD-like_sf"/>
</dbReference>
<dbReference type="InterPro" id="IPR023299">
    <property type="entry name" value="ATPase_P-typ_cyto_dom_N"/>
</dbReference>
<keyword evidence="9 15" id="KW-0067">ATP-binding</keyword>
<keyword evidence="6 15" id="KW-0812">Transmembrane</keyword>
<evidence type="ECO:0000256" key="5">
    <source>
        <dbReference type="ARBA" id="ARBA00022553"/>
    </source>
</evidence>
<feature type="transmembrane region" description="Helical" evidence="15">
    <location>
        <begin position="384"/>
        <end position="406"/>
    </location>
</feature>
<dbReference type="GO" id="GO:0005524">
    <property type="term" value="F:ATP binding"/>
    <property type="evidence" value="ECO:0007669"/>
    <property type="project" value="UniProtKB-UniRule"/>
</dbReference>
<accession>A0A0U3NWM3</accession>
<dbReference type="eggNOG" id="COG2217">
    <property type="taxonomic scope" value="Bacteria"/>
</dbReference>
<keyword evidence="13" id="KW-0406">Ion transport</keyword>
<dbReference type="GO" id="GO:0005886">
    <property type="term" value="C:plasma membrane"/>
    <property type="evidence" value="ECO:0007669"/>
    <property type="project" value="UniProtKB-SubCell"/>
</dbReference>
<evidence type="ECO:0000256" key="14">
    <source>
        <dbReference type="ARBA" id="ARBA00023136"/>
    </source>
</evidence>
<dbReference type="Pfam" id="PF00702">
    <property type="entry name" value="Hydrolase"/>
    <property type="match status" value="1"/>
</dbReference>
<evidence type="ECO:0000256" key="12">
    <source>
        <dbReference type="ARBA" id="ARBA00022989"/>
    </source>
</evidence>
<keyword evidence="11" id="KW-1278">Translocase</keyword>
<dbReference type="CDD" id="cd00371">
    <property type="entry name" value="HMA"/>
    <property type="match status" value="1"/>
</dbReference>
<evidence type="ECO:0000313" key="18">
    <source>
        <dbReference type="Proteomes" id="UP000064921"/>
    </source>
</evidence>
<dbReference type="InterPro" id="IPR001757">
    <property type="entry name" value="P_typ_ATPase"/>
</dbReference>
<dbReference type="GO" id="GO:0055070">
    <property type="term" value="P:copper ion homeostasis"/>
    <property type="evidence" value="ECO:0007669"/>
    <property type="project" value="TreeGrafter"/>
</dbReference>
<dbReference type="SUPFAM" id="SSF81653">
    <property type="entry name" value="Calcium ATPase, transduction domain A"/>
    <property type="match status" value="1"/>
</dbReference>
<dbReference type="InterPro" id="IPR027256">
    <property type="entry name" value="P-typ_ATPase_IB"/>
</dbReference>
<dbReference type="SUPFAM" id="SSF81665">
    <property type="entry name" value="Calcium ATPase, transmembrane domain M"/>
    <property type="match status" value="1"/>
</dbReference>
<dbReference type="InterPro" id="IPR059000">
    <property type="entry name" value="ATPase_P-type_domA"/>
</dbReference>
<organism evidence="17 18">
    <name type="scientific">Pannonibacter phragmitetus</name>
    <dbReference type="NCBI Taxonomy" id="121719"/>
    <lineage>
        <taxon>Bacteria</taxon>
        <taxon>Pseudomonadati</taxon>
        <taxon>Pseudomonadota</taxon>
        <taxon>Alphaproteobacteria</taxon>
        <taxon>Hyphomicrobiales</taxon>
        <taxon>Stappiaceae</taxon>
        <taxon>Pannonibacter</taxon>
    </lineage>
</organism>
<evidence type="ECO:0000256" key="10">
    <source>
        <dbReference type="ARBA" id="ARBA00022842"/>
    </source>
</evidence>
<feature type="transmembrane region" description="Helical" evidence="15">
    <location>
        <begin position="140"/>
        <end position="161"/>
    </location>
</feature>
<dbReference type="InterPro" id="IPR023214">
    <property type="entry name" value="HAD_sf"/>
</dbReference>
<comment type="subcellular location">
    <subcellularLocation>
        <location evidence="1">Cell membrane</location>
        <topology evidence="1">Multi-pass membrane protein</topology>
    </subcellularLocation>
</comment>
<dbReference type="PROSITE" id="PS01047">
    <property type="entry name" value="HMA_1"/>
    <property type="match status" value="1"/>
</dbReference>
<dbReference type="InterPro" id="IPR017969">
    <property type="entry name" value="Heavy-metal-associated_CS"/>
</dbReference>
<feature type="domain" description="HMA" evidence="16">
    <location>
        <begin position="20"/>
        <end position="86"/>
    </location>
</feature>
<feature type="transmembrane region" description="Helical" evidence="15">
    <location>
        <begin position="705"/>
        <end position="723"/>
    </location>
</feature>
<evidence type="ECO:0000256" key="13">
    <source>
        <dbReference type="ARBA" id="ARBA00023065"/>
    </source>
</evidence>
<keyword evidence="14 15" id="KW-0472">Membrane</keyword>
<evidence type="ECO:0000256" key="9">
    <source>
        <dbReference type="ARBA" id="ARBA00022840"/>
    </source>
</evidence>
<dbReference type="InterPro" id="IPR036163">
    <property type="entry name" value="HMA_dom_sf"/>
</dbReference>
<keyword evidence="7 15" id="KW-0479">Metal-binding</keyword>
<sequence length="761" mass="79708">MTVHMRDWDAFVTPGEEGRAHMDLAVEGITCAACMGDIERGLMRLPGVARARVNLTSHRLAVDWDAAATGADKIVATLARMGYKAHPFDPASARNRQDQTGRELMRAIAVSGFAAMNIMLLSVSVWSGNVTDITDETRDLFHWISALIALPAVAYAGRPFFRSAFNAIRGRRLNMDVPISIGVCLAVGLSLVQTAQSQHHAYFESATMLLFFLLVGRYLDHNMRGRTQSLAENIAALKGEVAARINPDGSVREVPLSRIQPGDLVLVTAGDRIPVDGIIEEGISEVDQSLVTGETALEPVRPGDRVYAGTSNADGVLHVRVAVASGSTVLDEVNRLLEAAGQAKSSYVVLADRAASMYSPVVHAAAALTFAGWAIYGIGWQPALVIAISVLIITCPCALGLAIPAVQVVASGQLFKAGVLIRSGDAIERLAAADTIVFDKTGTLTLSEPELVEEPDLSDRDLLLAGRLALSSRHPLARGLAQATAASEPLAGVAETSGAGVSCDLGAREIRLGSPVFCGAAEADVAALMQRHPDASLLAYRVGEGQVRLIALRQKLRPDAPAVAASLRSMGYHLEILSGDRAGAVEQAANALGISEWRAGMTPAGKIARLEELKQAGRTVLMVGDGLNDAPALAAAHVSLSPVTAVHISQAAADAVFLGDPLRPVVEALAISRKAKAAMIENLWISVIYNLIAVPIAVAGFVTPLIAAAAMSGSSLIVTANALRLRLVNARMAQDTVPGQTGTGAAAGRAPAISLKPRGAE</sequence>
<dbReference type="AlphaFoldDB" id="A0A0U3NWM3"/>
<feature type="transmembrane region" description="Helical" evidence="15">
    <location>
        <begin position="682"/>
        <end position="699"/>
    </location>
</feature>
<dbReference type="GO" id="GO:0005507">
    <property type="term" value="F:copper ion binding"/>
    <property type="evidence" value="ECO:0007669"/>
    <property type="project" value="TreeGrafter"/>
</dbReference>
<dbReference type="NCBIfam" id="TIGR01511">
    <property type="entry name" value="ATPase-IB1_Cu"/>
    <property type="match status" value="1"/>
</dbReference>
<dbReference type="InterPro" id="IPR006121">
    <property type="entry name" value="HMA_dom"/>
</dbReference>
<evidence type="ECO:0000256" key="4">
    <source>
        <dbReference type="ARBA" id="ARBA00022475"/>
    </source>
</evidence>
<dbReference type="GO" id="GO:0016887">
    <property type="term" value="F:ATP hydrolysis activity"/>
    <property type="evidence" value="ECO:0007669"/>
    <property type="project" value="InterPro"/>
</dbReference>
<dbReference type="SUPFAM" id="SSF55008">
    <property type="entry name" value="HMA, heavy metal-associated domain"/>
    <property type="match status" value="1"/>
</dbReference>
<dbReference type="GO" id="GO:0043682">
    <property type="term" value="F:P-type divalent copper transporter activity"/>
    <property type="evidence" value="ECO:0007669"/>
    <property type="project" value="TreeGrafter"/>
</dbReference>
<dbReference type="Proteomes" id="UP000064921">
    <property type="component" value="Chromosome"/>
</dbReference>
<dbReference type="PRINTS" id="PR00943">
    <property type="entry name" value="CUATPASE"/>
</dbReference>